<dbReference type="Pfam" id="PF00561">
    <property type="entry name" value="Abhydrolase_1"/>
    <property type="match status" value="1"/>
</dbReference>
<evidence type="ECO:0000259" key="2">
    <source>
        <dbReference type="Pfam" id="PF00561"/>
    </source>
</evidence>
<dbReference type="PANTHER" id="PTHR43329">
    <property type="entry name" value="EPOXIDE HYDROLASE"/>
    <property type="match status" value="1"/>
</dbReference>
<evidence type="ECO:0000313" key="4">
    <source>
        <dbReference type="Proteomes" id="UP000323708"/>
    </source>
</evidence>
<dbReference type="InterPro" id="IPR000073">
    <property type="entry name" value="AB_hydrolase_1"/>
</dbReference>
<organism evidence="3 4">
    <name type="scientific">Pseudohalioglobus sediminis</name>
    <dbReference type="NCBI Taxonomy" id="2606449"/>
    <lineage>
        <taxon>Bacteria</taxon>
        <taxon>Pseudomonadati</taxon>
        <taxon>Pseudomonadota</taxon>
        <taxon>Gammaproteobacteria</taxon>
        <taxon>Cellvibrionales</taxon>
        <taxon>Halieaceae</taxon>
        <taxon>Pseudohalioglobus</taxon>
    </lineage>
</organism>
<accession>A0A5B0X4W5</accession>
<comment type="caution">
    <text evidence="3">The sequence shown here is derived from an EMBL/GenBank/DDBJ whole genome shotgun (WGS) entry which is preliminary data.</text>
</comment>
<dbReference type="AlphaFoldDB" id="A0A5B0X4W5"/>
<reference evidence="3 4" key="1">
    <citation type="submission" date="2019-09" db="EMBL/GenBank/DDBJ databases">
        <authorList>
            <person name="Chen X.-Y."/>
        </authorList>
    </citation>
    <scope>NUCLEOTIDE SEQUENCE [LARGE SCALE GENOMIC DNA]</scope>
    <source>
        <strain evidence="3 4">NY5</strain>
    </source>
</reference>
<dbReference type="PRINTS" id="PR00111">
    <property type="entry name" value="ABHYDROLASE"/>
</dbReference>
<gene>
    <name evidence="3" type="ORF">F0M18_02220</name>
</gene>
<dbReference type="GO" id="GO:0016787">
    <property type="term" value="F:hydrolase activity"/>
    <property type="evidence" value="ECO:0007669"/>
    <property type="project" value="UniProtKB-KW"/>
</dbReference>
<sequence length="326" mass="36249">MQWTHHHAVINGINMHYVEQGEGMPVVLCHGFPHLWFSWHRQIPALAAAGYRVIAPDMRGMGQTDAPAAPEAYGVDAITADLVGLLDHLGIESAVFAGLDFGAFAIYDLALRHPQRVLAVVGLENPAAPHNPDEPPLSEYRRIGEQHFLHIEYFREPPRADLELAANPRRFLHQVFHTLSGAGNYFDCFQSPPGTSYMDAMAEPPPLPWPWLSELEMEFFVSEYSRTGFTGGLNWYRAMDIKWRDRKPFEGVQSAVPAYFLGSEHDVDLEGFHGEDPVGLMRAIFPDLRAVRMIPGAGHMVQLEASAAVNEILLDFLADVGARAAS</sequence>
<feature type="domain" description="AB hydrolase-1" evidence="2">
    <location>
        <begin position="25"/>
        <end position="135"/>
    </location>
</feature>
<dbReference type="SUPFAM" id="SSF53474">
    <property type="entry name" value="alpha/beta-Hydrolases"/>
    <property type="match status" value="1"/>
</dbReference>
<dbReference type="EMBL" id="VTUX01000001">
    <property type="protein sequence ID" value="KAA1194273.1"/>
    <property type="molecule type" value="Genomic_DNA"/>
</dbReference>
<dbReference type="Gene3D" id="3.40.50.1820">
    <property type="entry name" value="alpha/beta hydrolase"/>
    <property type="match status" value="1"/>
</dbReference>
<keyword evidence="4" id="KW-1185">Reference proteome</keyword>
<dbReference type="RefSeq" id="WP_149609742.1">
    <property type="nucleotide sequence ID" value="NZ_VTUX01000001.1"/>
</dbReference>
<dbReference type="PRINTS" id="PR00412">
    <property type="entry name" value="EPOXHYDRLASE"/>
</dbReference>
<name>A0A5B0X4W5_9GAMM</name>
<evidence type="ECO:0000313" key="3">
    <source>
        <dbReference type="EMBL" id="KAA1194273.1"/>
    </source>
</evidence>
<dbReference type="InterPro" id="IPR000639">
    <property type="entry name" value="Epox_hydrolase-like"/>
</dbReference>
<evidence type="ECO:0000256" key="1">
    <source>
        <dbReference type="ARBA" id="ARBA00022801"/>
    </source>
</evidence>
<dbReference type="Proteomes" id="UP000323708">
    <property type="component" value="Unassembled WGS sequence"/>
</dbReference>
<protein>
    <submittedName>
        <fullName evidence="3">Alpha/beta hydrolase</fullName>
    </submittedName>
</protein>
<dbReference type="InterPro" id="IPR029058">
    <property type="entry name" value="AB_hydrolase_fold"/>
</dbReference>
<proteinExistence type="predicted"/>
<keyword evidence="1 3" id="KW-0378">Hydrolase</keyword>